<dbReference type="InParanoid" id="W7XET9"/>
<dbReference type="KEGG" id="tet:TTHERM_000354796"/>
<dbReference type="EMBL" id="GG662749">
    <property type="protein sequence ID" value="EWS75273.1"/>
    <property type="molecule type" value="Genomic_DNA"/>
</dbReference>
<dbReference type="Proteomes" id="UP000009168">
    <property type="component" value="Unassembled WGS sequence"/>
</dbReference>
<organism evidence="1 2">
    <name type="scientific">Tetrahymena thermophila (strain SB210)</name>
    <dbReference type="NCBI Taxonomy" id="312017"/>
    <lineage>
        <taxon>Eukaryota</taxon>
        <taxon>Sar</taxon>
        <taxon>Alveolata</taxon>
        <taxon>Ciliophora</taxon>
        <taxon>Intramacronucleata</taxon>
        <taxon>Oligohymenophorea</taxon>
        <taxon>Hymenostomatida</taxon>
        <taxon>Tetrahymenina</taxon>
        <taxon>Tetrahymenidae</taxon>
        <taxon>Tetrahymena</taxon>
    </lineage>
</organism>
<protein>
    <submittedName>
        <fullName evidence="1">Uncharacterized protein</fullName>
    </submittedName>
</protein>
<reference evidence="2" key="1">
    <citation type="journal article" date="2006" name="PLoS Biol.">
        <title>Macronuclear genome sequence of the ciliate Tetrahymena thermophila, a model eukaryote.</title>
        <authorList>
            <person name="Eisen J.A."/>
            <person name="Coyne R.S."/>
            <person name="Wu M."/>
            <person name="Wu D."/>
            <person name="Thiagarajan M."/>
            <person name="Wortman J.R."/>
            <person name="Badger J.H."/>
            <person name="Ren Q."/>
            <person name="Amedeo P."/>
            <person name="Jones K.M."/>
            <person name="Tallon L.J."/>
            <person name="Delcher A.L."/>
            <person name="Salzberg S.L."/>
            <person name="Silva J.C."/>
            <person name="Haas B.J."/>
            <person name="Majoros W.H."/>
            <person name="Farzad M."/>
            <person name="Carlton J.M."/>
            <person name="Smith R.K. Jr."/>
            <person name="Garg J."/>
            <person name="Pearlman R.E."/>
            <person name="Karrer K.M."/>
            <person name="Sun L."/>
            <person name="Manning G."/>
            <person name="Elde N.C."/>
            <person name="Turkewitz A.P."/>
            <person name="Asai D.J."/>
            <person name="Wilkes D.E."/>
            <person name="Wang Y."/>
            <person name="Cai H."/>
            <person name="Collins K."/>
            <person name="Stewart B.A."/>
            <person name="Lee S.R."/>
            <person name="Wilamowska K."/>
            <person name="Weinberg Z."/>
            <person name="Ruzzo W.L."/>
            <person name="Wloga D."/>
            <person name="Gaertig J."/>
            <person name="Frankel J."/>
            <person name="Tsao C.-C."/>
            <person name="Gorovsky M.A."/>
            <person name="Keeling P.J."/>
            <person name="Waller R.F."/>
            <person name="Patron N.J."/>
            <person name="Cherry J.M."/>
            <person name="Stover N.A."/>
            <person name="Krieger C.J."/>
            <person name="del Toro C."/>
            <person name="Ryder H.F."/>
            <person name="Williamson S.C."/>
            <person name="Barbeau R.A."/>
            <person name="Hamilton E.P."/>
            <person name="Orias E."/>
        </authorList>
    </citation>
    <scope>NUCLEOTIDE SEQUENCE [LARGE SCALE GENOMIC DNA]</scope>
    <source>
        <strain evidence="2">SB210</strain>
    </source>
</reference>
<keyword evidence="2" id="KW-1185">Reference proteome</keyword>
<gene>
    <name evidence="1" type="ORF">TTHERM_000354796</name>
</gene>
<dbReference type="GeneID" id="24438575"/>
<accession>W7XET9</accession>
<sequence length="220" mass="26161">MELRILQIISSILVSILSSLNGNQRILRSSFSSLLIQSLNFQHCKFFSKIFQFSLFSSSDISYYNIPYYNISCYNISYDNISPYCSNQCNFLFSYSLIFNNLCLFYNNIIFNFPHRLNDEAMNEFFIFLFYDLQKSLFILQLYNIQFSSLISKQEKVQKMDLQYEYIYIFILSALNKMLSIYSNHYNNQFNCRVKISSQQATVIQQKNSIRSMLLLDKQI</sequence>
<proteinExistence type="predicted"/>
<evidence type="ECO:0000313" key="1">
    <source>
        <dbReference type="EMBL" id="EWS75273.1"/>
    </source>
</evidence>
<name>W7XET9_TETTS</name>
<evidence type="ECO:0000313" key="2">
    <source>
        <dbReference type="Proteomes" id="UP000009168"/>
    </source>
</evidence>
<dbReference type="RefSeq" id="XP_012652264.1">
    <property type="nucleotide sequence ID" value="XM_012796810.1"/>
</dbReference>
<dbReference type="AlphaFoldDB" id="W7XET9"/>